<feature type="domain" description="SnoaL-like" evidence="1">
    <location>
        <begin position="3"/>
        <end position="123"/>
    </location>
</feature>
<name>A0A6N2SM52_9FIRM</name>
<dbReference type="InterPro" id="IPR032710">
    <property type="entry name" value="NTF2-like_dom_sf"/>
</dbReference>
<dbReference type="InterPro" id="IPR037401">
    <property type="entry name" value="SnoaL-like"/>
</dbReference>
<dbReference type="Pfam" id="PF13577">
    <property type="entry name" value="SnoaL_4"/>
    <property type="match status" value="2"/>
</dbReference>
<dbReference type="SUPFAM" id="SSF54427">
    <property type="entry name" value="NTF2-like"/>
    <property type="match status" value="2"/>
</dbReference>
<dbReference type="AlphaFoldDB" id="A0A6N2SM52"/>
<evidence type="ECO:0000313" key="2">
    <source>
        <dbReference type="EMBL" id="VYS93618.1"/>
    </source>
</evidence>
<sequence>MRKRDIIKQKFEEFVTALENFQPEKIGELVTEDVRGHFSNVGESEGKDELIKSLMWKGREMNVSRRRITNFVVRTEGDRAQQSAYVMSLIGYDNGSFLFPFEFGGKYVVSWRDQDGEWKIKEIRYDMDWEKGNTYFAEGWSFIDYKIYAGHKPMISSEYDSPWAVIPENDEELTEEEKIIENMFKYSFGLDNCDWALHHDSYTDDIIFYAGSSVMESGAGNLINNFKNTSHKEPALEHAVKIVDIQIDGDEAVLYGYRIEPHRLGSKNLNRDTLHQSFYSAKYKNLLRKADGQWKMYEIHYQSGVFFDLDDGKHYVDLV</sequence>
<feature type="domain" description="SnoaL-like" evidence="1">
    <location>
        <begin position="171"/>
        <end position="297"/>
    </location>
</feature>
<dbReference type="RefSeq" id="WP_006566617.1">
    <property type="nucleotide sequence ID" value="NZ_CACRSQ010000003.1"/>
</dbReference>
<gene>
    <name evidence="2" type="ORF">ACLFYP115_00998</name>
</gene>
<proteinExistence type="predicted"/>
<reference evidence="2" key="1">
    <citation type="submission" date="2019-11" db="EMBL/GenBank/DDBJ databases">
        <authorList>
            <person name="Feng L."/>
        </authorList>
    </citation>
    <scope>NUCLEOTIDE SEQUENCE</scope>
    <source>
        <strain evidence="2">AcaccaeLFYP115</strain>
    </source>
</reference>
<organism evidence="2">
    <name type="scientific">Anaerostipes caccae</name>
    <dbReference type="NCBI Taxonomy" id="105841"/>
    <lineage>
        <taxon>Bacteria</taxon>
        <taxon>Bacillati</taxon>
        <taxon>Bacillota</taxon>
        <taxon>Clostridia</taxon>
        <taxon>Lachnospirales</taxon>
        <taxon>Lachnospiraceae</taxon>
        <taxon>Anaerostipes</taxon>
    </lineage>
</organism>
<dbReference type="Gene3D" id="3.10.450.50">
    <property type="match status" value="2"/>
</dbReference>
<protein>
    <submittedName>
        <fullName evidence="2">SnoaL-like domain protein</fullName>
    </submittedName>
</protein>
<accession>A0A6N2SM52</accession>
<dbReference type="EMBL" id="CACRSQ010000003">
    <property type="protein sequence ID" value="VYS93618.1"/>
    <property type="molecule type" value="Genomic_DNA"/>
</dbReference>
<evidence type="ECO:0000259" key="1">
    <source>
        <dbReference type="Pfam" id="PF13577"/>
    </source>
</evidence>